<reference evidence="1" key="1">
    <citation type="journal article" date="2022" name="Int. J. Mol. Sci.">
        <title>Draft Genome of Tanacetum Coccineum: Genomic Comparison of Closely Related Tanacetum-Family Plants.</title>
        <authorList>
            <person name="Yamashiro T."/>
            <person name="Shiraishi A."/>
            <person name="Nakayama K."/>
            <person name="Satake H."/>
        </authorList>
    </citation>
    <scope>NUCLEOTIDE SEQUENCE</scope>
</reference>
<keyword evidence="2" id="KW-1185">Reference proteome</keyword>
<accession>A0ABQ5FQV2</accession>
<dbReference type="EMBL" id="BQNB010017640">
    <property type="protein sequence ID" value="GJT65549.1"/>
    <property type="molecule type" value="Genomic_DNA"/>
</dbReference>
<proteinExistence type="predicted"/>
<sequence length="101" mass="11394">MVGELTALKTWRLFNINFFFHLSISESTFHIHLIDYEVHVLLQIESLQTNIHELKRHSVLYHLSSGVGEAMDGMDKEGLVRIGFVFETEASSAGEDSGSEV</sequence>
<dbReference type="Proteomes" id="UP001151760">
    <property type="component" value="Unassembled WGS sequence"/>
</dbReference>
<evidence type="ECO:0000313" key="1">
    <source>
        <dbReference type="EMBL" id="GJT65549.1"/>
    </source>
</evidence>
<organism evidence="1 2">
    <name type="scientific">Tanacetum coccineum</name>
    <dbReference type="NCBI Taxonomy" id="301880"/>
    <lineage>
        <taxon>Eukaryota</taxon>
        <taxon>Viridiplantae</taxon>
        <taxon>Streptophyta</taxon>
        <taxon>Embryophyta</taxon>
        <taxon>Tracheophyta</taxon>
        <taxon>Spermatophyta</taxon>
        <taxon>Magnoliopsida</taxon>
        <taxon>eudicotyledons</taxon>
        <taxon>Gunneridae</taxon>
        <taxon>Pentapetalae</taxon>
        <taxon>asterids</taxon>
        <taxon>campanulids</taxon>
        <taxon>Asterales</taxon>
        <taxon>Asteraceae</taxon>
        <taxon>Asteroideae</taxon>
        <taxon>Anthemideae</taxon>
        <taxon>Anthemidinae</taxon>
        <taxon>Tanacetum</taxon>
    </lineage>
</organism>
<evidence type="ECO:0000313" key="2">
    <source>
        <dbReference type="Proteomes" id="UP001151760"/>
    </source>
</evidence>
<gene>
    <name evidence="1" type="ORF">Tco_1017029</name>
</gene>
<comment type="caution">
    <text evidence="1">The sequence shown here is derived from an EMBL/GenBank/DDBJ whole genome shotgun (WGS) entry which is preliminary data.</text>
</comment>
<protein>
    <submittedName>
        <fullName evidence="1">Uncharacterized protein</fullName>
    </submittedName>
</protein>
<name>A0ABQ5FQV2_9ASTR</name>
<reference evidence="1" key="2">
    <citation type="submission" date="2022-01" db="EMBL/GenBank/DDBJ databases">
        <authorList>
            <person name="Yamashiro T."/>
            <person name="Shiraishi A."/>
            <person name="Satake H."/>
            <person name="Nakayama K."/>
        </authorList>
    </citation>
    <scope>NUCLEOTIDE SEQUENCE</scope>
</reference>